<evidence type="ECO:0000256" key="5">
    <source>
        <dbReference type="ARBA" id="ARBA00023136"/>
    </source>
</evidence>
<evidence type="ECO:0000256" key="6">
    <source>
        <dbReference type="SAM" id="Phobius"/>
    </source>
</evidence>
<evidence type="ECO:0000259" key="7">
    <source>
        <dbReference type="Pfam" id="PF04138"/>
    </source>
</evidence>
<dbReference type="PANTHER" id="PTHR38459:SF1">
    <property type="entry name" value="PROPHAGE BACTOPRENOL-LINKED GLUCOSE TRANSLOCASE HOMOLOG"/>
    <property type="match status" value="1"/>
</dbReference>
<dbReference type="PANTHER" id="PTHR38459">
    <property type="entry name" value="PROPHAGE BACTOPRENOL-LINKED GLUCOSE TRANSLOCASE HOMOLOG"/>
    <property type="match status" value="1"/>
</dbReference>
<keyword evidence="5 6" id="KW-0472">Membrane</keyword>
<reference evidence="8 9" key="1">
    <citation type="submission" date="2017-08" db="EMBL/GenBank/DDBJ databases">
        <title>Infants hospitalized years apart are colonized by the same room-sourced microbial strains.</title>
        <authorList>
            <person name="Brooks B."/>
            <person name="Olm M.R."/>
            <person name="Firek B.A."/>
            <person name="Baker R."/>
            <person name="Thomas B.C."/>
            <person name="Morowitz M.J."/>
            <person name="Banfield J.F."/>
        </authorList>
    </citation>
    <scope>NUCLEOTIDE SEQUENCE [LARGE SCALE GENOMIC DNA]</scope>
    <source>
        <strain evidence="8">S2_005_003_R2_41</strain>
    </source>
</reference>
<feature type="transmembrane region" description="Helical" evidence="6">
    <location>
        <begin position="18"/>
        <end position="40"/>
    </location>
</feature>
<dbReference type="GO" id="GO:0005886">
    <property type="term" value="C:plasma membrane"/>
    <property type="evidence" value="ECO:0007669"/>
    <property type="project" value="TreeGrafter"/>
</dbReference>
<dbReference type="InterPro" id="IPR051401">
    <property type="entry name" value="GtrA_CellWall_Glycosyl"/>
</dbReference>
<feature type="transmembrane region" description="Helical" evidence="6">
    <location>
        <begin position="46"/>
        <end position="63"/>
    </location>
</feature>
<evidence type="ECO:0000256" key="2">
    <source>
        <dbReference type="ARBA" id="ARBA00009399"/>
    </source>
</evidence>
<evidence type="ECO:0000256" key="1">
    <source>
        <dbReference type="ARBA" id="ARBA00004141"/>
    </source>
</evidence>
<evidence type="ECO:0000256" key="3">
    <source>
        <dbReference type="ARBA" id="ARBA00022692"/>
    </source>
</evidence>
<sequence>MNDAGPQGAESGGGARRLALFAVAGVLGLIVDVGVLYLLAPWLGWYGARVLSFLGAATATWAFNRRFTFAVDRPASLWREYVSYVVAMLGGAAVNYAVYVLTLHSVEGPWAAALGVALGSLCGMVVNYLSARHLVFRSRGPR</sequence>
<proteinExistence type="inferred from homology"/>
<dbReference type="InterPro" id="IPR007267">
    <property type="entry name" value="GtrA_DPMS_TM"/>
</dbReference>
<dbReference type="EMBL" id="QFPP01000166">
    <property type="protein sequence ID" value="PZQ73774.1"/>
    <property type="molecule type" value="Genomic_DNA"/>
</dbReference>
<organism evidence="8 9">
    <name type="scientific">Variovorax paradoxus</name>
    <dbReference type="NCBI Taxonomy" id="34073"/>
    <lineage>
        <taxon>Bacteria</taxon>
        <taxon>Pseudomonadati</taxon>
        <taxon>Pseudomonadota</taxon>
        <taxon>Betaproteobacteria</taxon>
        <taxon>Burkholderiales</taxon>
        <taxon>Comamonadaceae</taxon>
        <taxon>Variovorax</taxon>
    </lineage>
</organism>
<feature type="domain" description="GtrA/DPMS transmembrane" evidence="7">
    <location>
        <begin position="21"/>
        <end position="136"/>
    </location>
</feature>
<comment type="caution">
    <text evidence="8">The sequence shown here is derived from an EMBL/GenBank/DDBJ whole genome shotgun (WGS) entry which is preliminary data.</text>
</comment>
<accession>A0A2W5Q9F4</accession>
<dbReference type="GO" id="GO:0000271">
    <property type="term" value="P:polysaccharide biosynthetic process"/>
    <property type="evidence" value="ECO:0007669"/>
    <property type="project" value="InterPro"/>
</dbReference>
<feature type="transmembrane region" description="Helical" evidence="6">
    <location>
        <begin position="84"/>
        <end position="104"/>
    </location>
</feature>
<name>A0A2W5Q9F4_VARPD</name>
<feature type="transmembrane region" description="Helical" evidence="6">
    <location>
        <begin position="110"/>
        <end position="129"/>
    </location>
</feature>
<evidence type="ECO:0000313" key="9">
    <source>
        <dbReference type="Proteomes" id="UP000249135"/>
    </source>
</evidence>
<protein>
    <submittedName>
        <fullName evidence="8">GtrA family protein</fullName>
    </submittedName>
</protein>
<gene>
    <name evidence="8" type="ORF">DI563_13975</name>
</gene>
<evidence type="ECO:0000256" key="4">
    <source>
        <dbReference type="ARBA" id="ARBA00022989"/>
    </source>
</evidence>
<dbReference type="Pfam" id="PF04138">
    <property type="entry name" value="GtrA_DPMS_TM"/>
    <property type="match status" value="1"/>
</dbReference>
<dbReference type="Proteomes" id="UP000249135">
    <property type="component" value="Unassembled WGS sequence"/>
</dbReference>
<comment type="subcellular location">
    <subcellularLocation>
        <location evidence="1">Membrane</location>
        <topology evidence="1">Multi-pass membrane protein</topology>
    </subcellularLocation>
</comment>
<dbReference type="AlphaFoldDB" id="A0A2W5Q9F4"/>
<evidence type="ECO:0000313" key="8">
    <source>
        <dbReference type="EMBL" id="PZQ73774.1"/>
    </source>
</evidence>
<keyword evidence="3 6" id="KW-0812">Transmembrane</keyword>
<keyword evidence="4 6" id="KW-1133">Transmembrane helix</keyword>
<comment type="similarity">
    <text evidence="2">Belongs to the GtrA family.</text>
</comment>